<proteinExistence type="predicted"/>
<keyword evidence="2" id="KW-1185">Reference proteome</keyword>
<dbReference type="Pfam" id="PF12505">
    <property type="entry name" value="DUF3712"/>
    <property type="match status" value="1"/>
</dbReference>
<name>A0A2S4LAF7_9HYPO</name>
<evidence type="ECO:0000313" key="1">
    <source>
        <dbReference type="EMBL" id="POR39423.1"/>
    </source>
</evidence>
<dbReference type="AlphaFoldDB" id="A0A2S4LAF7"/>
<gene>
    <name evidence="1" type="ORF">TPAR_00391</name>
</gene>
<dbReference type="InterPro" id="IPR046368">
    <property type="entry name" value="Tag1"/>
</dbReference>
<dbReference type="PANTHER" id="PTHR35895:SF1">
    <property type="entry name" value="LIPID-BINDING SERUM GLYCOPROTEIN C-TERMINAL DOMAIN-CONTAINING PROTEIN"/>
    <property type="match status" value="1"/>
</dbReference>
<dbReference type="Proteomes" id="UP000237481">
    <property type="component" value="Unassembled WGS sequence"/>
</dbReference>
<dbReference type="PANTHER" id="PTHR35895">
    <property type="entry name" value="CHROMOSOME 16, WHOLE GENOME SHOTGUN SEQUENCE"/>
    <property type="match status" value="1"/>
</dbReference>
<dbReference type="EMBL" id="PKSG01000041">
    <property type="protein sequence ID" value="POR39423.1"/>
    <property type="molecule type" value="Genomic_DNA"/>
</dbReference>
<protein>
    <submittedName>
        <fullName evidence="1">Uncharacterized protein</fullName>
    </submittedName>
</protein>
<dbReference type="InterPro" id="IPR022185">
    <property type="entry name" value="DUF3712"/>
</dbReference>
<evidence type="ECO:0000313" key="2">
    <source>
        <dbReference type="Proteomes" id="UP000237481"/>
    </source>
</evidence>
<dbReference type="GO" id="GO:0000329">
    <property type="term" value="C:fungal-type vacuole membrane"/>
    <property type="evidence" value="ECO:0007669"/>
    <property type="project" value="InterPro"/>
</dbReference>
<sequence>MNCRSRVTRHALASSAHGGHGHARLLQHAWEDDVSNLTNHVCSIFVGVPKIAQAKVNAADLKVQGVNVLDTKPDSYTMEINSTITTDGTVHADIDPFEGNMTLADVDNAPAFATLQFPKTNADKHQDVNISQTVQITNMDAFKQFNIAFFQNETLRVRIAGKTKLQPAGLSRKSDVDFTKILNLAGLNLLKGTNVTDGTVDLKATKGQPNFKGTAEIPNASHFTLDIGNATFTNFADDRNLGNLTINNLLLRPGTNKVDISAELDQLTILAIIAKKPYCETGIVPFKLLGVDVENQGQKIPYFLAALGSANQTVNIDIGSILKKTLGDSFKPTCTS</sequence>
<reference evidence="1 2" key="1">
    <citation type="submission" date="2018-01" db="EMBL/GenBank/DDBJ databases">
        <title>Harnessing the power of phylogenomics to disentangle the directionality and signatures of interkingdom host jumping in the parasitic fungal genus Tolypocladium.</title>
        <authorList>
            <person name="Quandt C.A."/>
            <person name="Patterson W."/>
            <person name="Spatafora J.W."/>
        </authorList>
    </citation>
    <scope>NUCLEOTIDE SEQUENCE [LARGE SCALE GENOMIC DNA]</scope>
    <source>
        <strain evidence="1 2">NRBC 100945</strain>
    </source>
</reference>
<comment type="caution">
    <text evidence="1">The sequence shown here is derived from an EMBL/GenBank/DDBJ whole genome shotgun (WGS) entry which is preliminary data.</text>
</comment>
<accession>A0A2S4LAF7</accession>
<organism evidence="1 2">
    <name type="scientific">Tolypocladium paradoxum</name>
    <dbReference type="NCBI Taxonomy" id="94208"/>
    <lineage>
        <taxon>Eukaryota</taxon>
        <taxon>Fungi</taxon>
        <taxon>Dikarya</taxon>
        <taxon>Ascomycota</taxon>
        <taxon>Pezizomycotina</taxon>
        <taxon>Sordariomycetes</taxon>
        <taxon>Hypocreomycetidae</taxon>
        <taxon>Hypocreales</taxon>
        <taxon>Ophiocordycipitaceae</taxon>
        <taxon>Tolypocladium</taxon>
    </lineage>
</organism>
<dbReference type="STRING" id="94208.A0A2S4LAF7"/>
<dbReference type="OrthoDB" id="10039566at2759"/>